<reference evidence="10 11" key="1">
    <citation type="submission" date="2015-06" db="EMBL/GenBank/DDBJ databases">
        <title>Talaromyces atroroseus IBT 11181 draft genome.</title>
        <authorList>
            <person name="Rasmussen K.B."/>
            <person name="Rasmussen S."/>
            <person name="Petersen B."/>
            <person name="Sicheritz-Ponten T."/>
            <person name="Mortensen U.H."/>
            <person name="Thrane U."/>
        </authorList>
    </citation>
    <scope>NUCLEOTIDE SEQUENCE [LARGE SCALE GENOMIC DNA]</scope>
    <source>
        <strain evidence="10 11">IBT 11181</strain>
    </source>
</reference>
<keyword evidence="5 9" id="KW-0560">Oxidoreductase</keyword>
<dbReference type="RefSeq" id="XP_020117209.1">
    <property type="nucleotide sequence ID" value="XM_020262484.1"/>
</dbReference>
<evidence type="ECO:0000256" key="2">
    <source>
        <dbReference type="ARBA" id="ARBA00010617"/>
    </source>
</evidence>
<evidence type="ECO:0000256" key="5">
    <source>
        <dbReference type="ARBA" id="ARBA00023002"/>
    </source>
</evidence>
<evidence type="ECO:0000256" key="6">
    <source>
        <dbReference type="ARBA" id="ARBA00023004"/>
    </source>
</evidence>
<dbReference type="PANTHER" id="PTHR46300:SF7">
    <property type="entry name" value="P450, PUTATIVE (EUROFUNG)-RELATED"/>
    <property type="match status" value="1"/>
</dbReference>
<evidence type="ECO:0000256" key="7">
    <source>
        <dbReference type="ARBA" id="ARBA00023033"/>
    </source>
</evidence>
<keyword evidence="4 8" id="KW-0479">Metal-binding</keyword>
<dbReference type="Proteomes" id="UP000214365">
    <property type="component" value="Unassembled WGS sequence"/>
</dbReference>
<dbReference type="GeneID" id="31007331"/>
<evidence type="ECO:0000313" key="10">
    <source>
        <dbReference type="EMBL" id="OKL57088.1"/>
    </source>
</evidence>
<proteinExistence type="inferred from homology"/>
<dbReference type="GO" id="GO:0016705">
    <property type="term" value="F:oxidoreductase activity, acting on paired donors, with incorporation or reduction of molecular oxygen"/>
    <property type="evidence" value="ECO:0007669"/>
    <property type="project" value="InterPro"/>
</dbReference>
<dbReference type="GO" id="GO:0004497">
    <property type="term" value="F:monooxygenase activity"/>
    <property type="evidence" value="ECO:0007669"/>
    <property type="project" value="UniProtKB-KW"/>
</dbReference>
<keyword evidence="3 8" id="KW-0349">Heme</keyword>
<dbReference type="PRINTS" id="PR00385">
    <property type="entry name" value="P450"/>
</dbReference>
<comment type="cofactor">
    <cofactor evidence="1 8">
        <name>heme</name>
        <dbReference type="ChEBI" id="CHEBI:30413"/>
    </cofactor>
</comment>
<gene>
    <name evidence="10" type="ORF">UA08_07575</name>
</gene>
<dbReference type="STRING" id="1441469.A0A225AIV8"/>
<dbReference type="EMBL" id="LFMY01000012">
    <property type="protein sequence ID" value="OKL57088.1"/>
    <property type="molecule type" value="Genomic_DNA"/>
</dbReference>
<keyword evidence="6 8" id="KW-0408">Iron</keyword>
<dbReference type="InterPro" id="IPR002401">
    <property type="entry name" value="Cyt_P450_E_grp-I"/>
</dbReference>
<protein>
    <recommendedName>
        <fullName evidence="12">O-methylsterigmatocystin oxidoreductase</fullName>
    </recommendedName>
</protein>
<name>A0A225AIV8_TALAT</name>
<accession>A0A225AIV8</accession>
<feature type="binding site" description="axial binding residue" evidence="8">
    <location>
        <position position="439"/>
    </location>
    <ligand>
        <name>heme</name>
        <dbReference type="ChEBI" id="CHEBI:30413"/>
    </ligand>
    <ligandPart>
        <name>Fe</name>
        <dbReference type="ChEBI" id="CHEBI:18248"/>
    </ligandPart>
</feature>
<dbReference type="OrthoDB" id="2789670at2759"/>
<dbReference type="InterPro" id="IPR036396">
    <property type="entry name" value="Cyt_P450_sf"/>
</dbReference>
<dbReference type="Pfam" id="PF00067">
    <property type="entry name" value="p450"/>
    <property type="match status" value="1"/>
</dbReference>
<dbReference type="GO" id="GO:0005506">
    <property type="term" value="F:iron ion binding"/>
    <property type="evidence" value="ECO:0007669"/>
    <property type="project" value="InterPro"/>
</dbReference>
<dbReference type="PROSITE" id="PS00086">
    <property type="entry name" value="CYTOCHROME_P450"/>
    <property type="match status" value="1"/>
</dbReference>
<evidence type="ECO:0000256" key="1">
    <source>
        <dbReference type="ARBA" id="ARBA00001971"/>
    </source>
</evidence>
<evidence type="ECO:0000313" key="11">
    <source>
        <dbReference type="Proteomes" id="UP000214365"/>
    </source>
</evidence>
<keyword evidence="11" id="KW-1185">Reference proteome</keyword>
<dbReference type="Gene3D" id="1.10.630.10">
    <property type="entry name" value="Cytochrome P450"/>
    <property type="match status" value="1"/>
</dbReference>
<dbReference type="PANTHER" id="PTHR46300">
    <property type="entry name" value="P450, PUTATIVE (EUROFUNG)-RELATED-RELATED"/>
    <property type="match status" value="1"/>
</dbReference>
<dbReference type="SUPFAM" id="SSF48264">
    <property type="entry name" value="Cytochrome P450"/>
    <property type="match status" value="1"/>
</dbReference>
<comment type="similarity">
    <text evidence="2 9">Belongs to the cytochrome P450 family.</text>
</comment>
<dbReference type="GO" id="GO:0020037">
    <property type="term" value="F:heme binding"/>
    <property type="evidence" value="ECO:0007669"/>
    <property type="project" value="InterPro"/>
</dbReference>
<evidence type="ECO:0008006" key="12">
    <source>
        <dbReference type="Google" id="ProtNLM"/>
    </source>
</evidence>
<comment type="caution">
    <text evidence="10">The sequence shown here is derived from an EMBL/GenBank/DDBJ whole genome shotgun (WGS) entry which is preliminary data.</text>
</comment>
<evidence type="ECO:0000256" key="8">
    <source>
        <dbReference type="PIRSR" id="PIRSR602401-1"/>
    </source>
</evidence>
<organism evidence="10 11">
    <name type="scientific">Talaromyces atroroseus</name>
    <dbReference type="NCBI Taxonomy" id="1441469"/>
    <lineage>
        <taxon>Eukaryota</taxon>
        <taxon>Fungi</taxon>
        <taxon>Dikarya</taxon>
        <taxon>Ascomycota</taxon>
        <taxon>Pezizomycotina</taxon>
        <taxon>Eurotiomycetes</taxon>
        <taxon>Eurotiomycetidae</taxon>
        <taxon>Eurotiales</taxon>
        <taxon>Trichocomaceae</taxon>
        <taxon>Talaromyces</taxon>
        <taxon>Talaromyces sect. Trachyspermi</taxon>
    </lineage>
</organism>
<dbReference type="PRINTS" id="PR00463">
    <property type="entry name" value="EP450I"/>
</dbReference>
<dbReference type="AlphaFoldDB" id="A0A225AIV8"/>
<dbReference type="InterPro" id="IPR001128">
    <property type="entry name" value="Cyt_P450"/>
</dbReference>
<dbReference type="InterPro" id="IPR050364">
    <property type="entry name" value="Cytochrome_P450_fung"/>
</dbReference>
<dbReference type="InterPro" id="IPR017972">
    <property type="entry name" value="Cyt_P450_CS"/>
</dbReference>
<dbReference type="CDD" id="cd11065">
    <property type="entry name" value="CYP64-like"/>
    <property type="match status" value="1"/>
</dbReference>
<sequence>MLQAIFAIILISLCYYFFRNEKTSHSLPPGPKPLPIVGNIAHLPPKGIPEYQHWLRFKDEYGPISSITVLGTTLIVIHDRQAAHGLMEKLSAKTSSRPQTQFATSLSGFGAFVNAMPYDATFRLHRRLIHQQLGTKSSVAPFRDVQDVESRRFLLRLLDEPRNLVEHIKTEASAIILKIVYGYSVEPRAPDPLVLLIERMMHNLSLAVIPLAWPVDYFPVLNYLPEGLPGSSFKSVARRWNKINQAVLEIPYAFVQQQMAKGIHRPSYVASALNSISGNDTDSWNKDNNENAIKSTAAIMYGGGADTTVSALTSLVLAMILFPEVQRKAQQVLDAVVGTERLPRFEDRPNLPYVNGMVKESLRWLPVVPIGTAHVTDEEIIFAGFRIPKGAYLLPSIWWFLHDPSIYSDPSIFDPDRYLEPRNEPDPATEAFGYGRRICPGRYLADESLFLTISRLIASFNITMAVDDQGKGIVPEAKITPGLIGHPLSFPYDIKPRSVRHADLIRNVEIDHPWEEGSSNLLSREFIENYGGVL</sequence>
<evidence type="ECO:0000256" key="3">
    <source>
        <dbReference type="ARBA" id="ARBA00022617"/>
    </source>
</evidence>
<evidence type="ECO:0000256" key="4">
    <source>
        <dbReference type="ARBA" id="ARBA00022723"/>
    </source>
</evidence>
<evidence type="ECO:0000256" key="9">
    <source>
        <dbReference type="RuleBase" id="RU000461"/>
    </source>
</evidence>
<keyword evidence="7 9" id="KW-0503">Monooxygenase</keyword>